<feature type="region of interest" description="Disordered" evidence="1">
    <location>
        <begin position="1"/>
        <end position="48"/>
    </location>
</feature>
<evidence type="ECO:0000313" key="2">
    <source>
        <dbReference type="EMBL" id="KAF2765474.1"/>
    </source>
</evidence>
<dbReference type="Proteomes" id="UP000799436">
    <property type="component" value="Unassembled WGS sequence"/>
</dbReference>
<name>A0A6G1KZQ7_9PEZI</name>
<accession>A0A6G1KZQ7</accession>
<reference evidence="2" key="1">
    <citation type="journal article" date="2020" name="Stud. Mycol.">
        <title>101 Dothideomycetes genomes: a test case for predicting lifestyles and emergence of pathogens.</title>
        <authorList>
            <person name="Haridas S."/>
            <person name="Albert R."/>
            <person name="Binder M."/>
            <person name="Bloem J."/>
            <person name="Labutti K."/>
            <person name="Salamov A."/>
            <person name="Andreopoulos B."/>
            <person name="Baker S."/>
            <person name="Barry K."/>
            <person name="Bills G."/>
            <person name="Bluhm B."/>
            <person name="Cannon C."/>
            <person name="Castanera R."/>
            <person name="Culley D."/>
            <person name="Daum C."/>
            <person name="Ezra D."/>
            <person name="Gonzalez J."/>
            <person name="Henrissat B."/>
            <person name="Kuo A."/>
            <person name="Liang C."/>
            <person name="Lipzen A."/>
            <person name="Lutzoni F."/>
            <person name="Magnuson J."/>
            <person name="Mondo S."/>
            <person name="Nolan M."/>
            <person name="Ohm R."/>
            <person name="Pangilinan J."/>
            <person name="Park H.-J."/>
            <person name="Ramirez L."/>
            <person name="Alfaro M."/>
            <person name="Sun H."/>
            <person name="Tritt A."/>
            <person name="Yoshinaga Y."/>
            <person name="Zwiers L.-H."/>
            <person name="Turgeon B."/>
            <person name="Goodwin S."/>
            <person name="Spatafora J."/>
            <person name="Crous P."/>
            <person name="Grigoriev I."/>
        </authorList>
    </citation>
    <scope>NUCLEOTIDE SEQUENCE</scope>
    <source>
        <strain evidence="2">CBS 116005</strain>
    </source>
</reference>
<keyword evidence="3" id="KW-1185">Reference proteome</keyword>
<sequence length="82" mass="8982">MTRQGGYYQKHGHRSINPPSKRHPTTPINLPIQPHAPHPQNKDPTTHLVAPTHAASPAQTTGHANRLSTFMTTRRGLSHSGP</sequence>
<proteinExistence type="predicted"/>
<protein>
    <submittedName>
        <fullName evidence="2">Uncharacterized protein</fullName>
    </submittedName>
</protein>
<evidence type="ECO:0000256" key="1">
    <source>
        <dbReference type="SAM" id="MobiDB-lite"/>
    </source>
</evidence>
<organism evidence="2 3">
    <name type="scientific">Teratosphaeria nubilosa</name>
    <dbReference type="NCBI Taxonomy" id="161662"/>
    <lineage>
        <taxon>Eukaryota</taxon>
        <taxon>Fungi</taxon>
        <taxon>Dikarya</taxon>
        <taxon>Ascomycota</taxon>
        <taxon>Pezizomycotina</taxon>
        <taxon>Dothideomycetes</taxon>
        <taxon>Dothideomycetidae</taxon>
        <taxon>Mycosphaerellales</taxon>
        <taxon>Teratosphaeriaceae</taxon>
        <taxon>Teratosphaeria</taxon>
    </lineage>
</organism>
<feature type="compositionally biased region" description="Basic residues" evidence="1">
    <location>
        <begin position="10"/>
        <end position="24"/>
    </location>
</feature>
<gene>
    <name evidence="2" type="ORF">EJ03DRAFT_330947</name>
</gene>
<evidence type="ECO:0000313" key="3">
    <source>
        <dbReference type="Proteomes" id="UP000799436"/>
    </source>
</evidence>
<dbReference type="AlphaFoldDB" id="A0A6G1KZQ7"/>
<dbReference type="EMBL" id="ML995891">
    <property type="protein sequence ID" value="KAF2765474.1"/>
    <property type="molecule type" value="Genomic_DNA"/>
</dbReference>